<evidence type="ECO:0000313" key="1">
    <source>
        <dbReference type="EMBL" id="SPZ85818.1"/>
    </source>
</evidence>
<dbReference type="GeneID" id="97180895"/>
<dbReference type="Gene3D" id="3.40.30.10">
    <property type="entry name" value="Glutaredoxin"/>
    <property type="match status" value="1"/>
</dbReference>
<dbReference type="RefSeq" id="WP_112374709.1">
    <property type="nucleotide sequence ID" value="NZ_CP069793.1"/>
</dbReference>
<sequence length="96" mass="10945">MKNLEHKIAKLNANLANLRLEIKEIFGRSIQDFQSGDLTEKSLQIGDKVPNFSLMNSLHSKIELGKLLENGTVSVAFFRGNWCPFCNPELRLILMR</sequence>
<organism evidence="1 2">
    <name type="scientific">Sphingobacterium multivorum</name>
    <dbReference type="NCBI Taxonomy" id="28454"/>
    <lineage>
        <taxon>Bacteria</taxon>
        <taxon>Pseudomonadati</taxon>
        <taxon>Bacteroidota</taxon>
        <taxon>Sphingobacteriia</taxon>
        <taxon>Sphingobacteriales</taxon>
        <taxon>Sphingobacteriaceae</taxon>
        <taxon>Sphingobacterium</taxon>
    </lineage>
</organism>
<dbReference type="GO" id="GO:0016491">
    <property type="term" value="F:oxidoreductase activity"/>
    <property type="evidence" value="ECO:0007669"/>
    <property type="project" value="InterPro"/>
</dbReference>
<accession>A0A2X2IUX3</accession>
<dbReference type="Pfam" id="PF08534">
    <property type="entry name" value="Redoxin"/>
    <property type="match status" value="1"/>
</dbReference>
<dbReference type="InterPro" id="IPR013740">
    <property type="entry name" value="Redoxin"/>
</dbReference>
<dbReference type="AlphaFoldDB" id="A0A2X2IUX3"/>
<dbReference type="EMBL" id="UAUU01000008">
    <property type="protein sequence ID" value="SPZ85818.1"/>
    <property type="molecule type" value="Genomic_DNA"/>
</dbReference>
<proteinExistence type="predicted"/>
<gene>
    <name evidence="1" type="ORF">NCTC11343_02382</name>
</gene>
<evidence type="ECO:0000313" key="2">
    <source>
        <dbReference type="Proteomes" id="UP000251241"/>
    </source>
</evidence>
<name>A0A2X2IUX3_SPHMU</name>
<reference evidence="1 2" key="1">
    <citation type="submission" date="2018-06" db="EMBL/GenBank/DDBJ databases">
        <authorList>
            <consortium name="Pathogen Informatics"/>
            <person name="Doyle S."/>
        </authorList>
    </citation>
    <scope>NUCLEOTIDE SEQUENCE [LARGE SCALE GENOMIC DNA]</scope>
    <source>
        <strain evidence="1 2">NCTC11343</strain>
    </source>
</reference>
<dbReference type="SUPFAM" id="SSF52833">
    <property type="entry name" value="Thioredoxin-like"/>
    <property type="match status" value="1"/>
</dbReference>
<protein>
    <submittedName>
        <fullName evidence="1">AhpC/TSA family</fullName>
    </submittedName>
</protein>
<dbReference type="InterPro" id="IPR036249">
    <property type="entry name" value="Thioredoxin-like_sf"/>
</dbReference>
<dbReference type="Proteomes" id="UP000251241">
    <property type="component" value="Unassembled WGS sequence"/>
</dbReference>